<dbReference type="InterPro" id="IPR023393">
    <property type="entry name" value="START-like_dom_sf"/>
</dbReference>
<dbReference type="InterPro" id="IPR015310">
    <property type="entry name" value="AHSA1-like_N"/>
</dbReference>
<dbReference type="GO" id="GO:0005829">
    <property type="term" value="C:cytosol"/>
    <property type="evidence" value="ECO:0007669"/>
    <property type="project" value="TreeGrafter"/>
</dbReference>
<dbReference type="InterPro" id="IPR013538">
    <property type="entry name" value="ASHA1/2-like_C"/>
</dbReference>
<dbReference type="AlphaFoldDB" id="S9VJ21"/>
<dbReference type="PANTHER" id="PTHR13009">
    <property type="entry name" value="HEAT SHOCK PROTEIN 90 HSP90 CO-CHAPERONE AHA-1"/>
    <property type="match status" value="1"/>
</dbReference>
<dbReference type="SUPFAM" id="SSF103111">
    <property type="entry name" value="Activator of Hsp90 ATPase, Aha1"/>
    <property type="match status" value="1"/>
</dbReference>
<dbReference type="SUPFAM" id="SSF55961">
    <property type="entry name" value="Bet v1-like"/>
    <property type="match status" value="1"/>
</dbReference>
<comment type="similarity">
    <text evidence="1">Belongs to the AHA1 family.</text>
</comment>
<dbReference type="GO" id="GO:0001671">
    <property type="term" value="F:ATPase activator activity"/>
    <property type="evidence" value="ECO:0007669"/>
    <property type="project" value="InterPro"/>
</dbReference>
<sequence>MAAVGEGDPRWIVSERKDGANVNSWHWEERDLSKHTHAELKKLFADLPIVAASEAGLSSLVIEELSEVKGDVTVAQRKGKMMCYFELHLTLKWKGAVAGSDEEVSGKLEVPEVDHDEFRNKYNITVTCKENSAAAQKVEAVVRERGREAVRATIVKFFEKIFQEYHIGETLKSGTAMPPPPIENTVAAPSSAAAKKDAAADRVDVTSVQWRMRWGAPIEALFEALVSQQKACMYTRAPAKIDAKVGGQFEFLGGVISGYYVDFQAPTLLKQQWRLKSWPVGVHSTVTLELVKEEPSVTTLKFSQVGIPAGELQSVKEGWKANFFDAIKMIFQCSMEYLVKKKWKRAGKHTSKQVGTEEGIEGD</sequence>
<keyword evidence="4" id="KW-1185">Reference proteome</keyword>
<organism evidence="3 4">
    <name type="scientific">Strigomonas culicis</name>
    <dbReference type="NCBI Taxonomy" id="28005"/>
    <lineage>
        <taxon>Eukaryota</taxon>
        <taxon>Discoba</taxon>
        <taxon>Euglenozoa</taxon>
        <taxon>Kinetoplastea</taxon>
        <taxon>Metakinetoplastina</taxon>
        <taxon>Trypanosomatida</taxon>
        <taxon>Trypanosomatidae</taxon>
        <taxon>Strigomonadinae</taxon>
        <taxon>Strigomonas</taxon>
    </lineage>
</organism>
<protein>
    <recommendedName>
        <fullName evidence="2">Activator of Hsp90 ATPase AHSA1-like N-terminal domain-containing protein</fullName>
    </recommendedName>
</protein>
<dbReference type="GO" id="GO:0051087">
    <property type="term" value="F:protein-folding chaperone binding"/>
    <property type="evidence" value="ECO:0007669"/>
    <property type="project" value="InterPro"/>
</dbReference>
<dbReference type="OrthoDB" id="567237at2759"/>
<comment type="caution">
    <text evidence="3">The sequence shown here is derived from an EMBL/GenBank/DDBJ whole genome shotgun (WGS) entry which is preliminary data.</text>
</comment>
<dbReference type="Proteomes" id="UP000015354">
    <property type="component" value="Unassembled WGS sequence"/>
</dbReference>
<dbReference type="SMART" id="SM01000">
    <property type="entry name" value="Aha1_N"/>
    <property type="match status" value="1"/>
</dbReference>
<gene>
    <name evidence="3" type="ORF">STCU_05928</name>
</gene>
<feature type="domain" description="Activator of Hsp90 ATPase AHSA1-like N-terminal" evidence="2">
    <location>
        <begin position="29"/>
        <end position="169"/>
    </location>
</feature>
<proteinExistence type="inferred from homology"/>
<dbReference type="InterPro" id="IPR036338">
    <property type="entry name" value="Aha1"/>
</dbReference>
<evidence type="ECO:0000313" key="4">
    <source>
        <dbReference type="Proteomes" id="UP000015354"/>
    </source>
</evidence>
<dbReference type="Pfam" id="PF09229">
    <property type="entry name" value="Aha1_N"/>
    <property type="match status" value="1"/>
</dbReference>
<evidence type="ECO:0000259" key="2">
    <source>
        <dbReference type="SMART" id="SM01000"/>
    </source>
</evidence>
<dbReference type="PANTHER" id="PTHR13009:SF22">
    <property type="entry name" value="LD43819P"/>
    <property type="match status" value="1"/>
</dbReference>
<dbReference type="GO" id="GO:0006457">
    <property type="term" value="P:protein folding"/>
    <property type="evidence" value="ECO:0007669"/>
    <property type="project" value="TreeGrafter"/>
</dbReference>
<evidence type="ECO:0000256" key="1">
    <source>
        <dbReference type="ARBA" id="ARBA00006817"/>
    </source>
</evidence>
<accession>S9VJ21</accession>
<evidence type="ECO:0000313" key="3">
    <source>
        <dbReference type="EMBL" id="EPY27086.1"/>
    </source>
</evidence>
<dbReference type="CDD" id="cd08892">
    <property type="entry name" value="SRPBCC_Aha1"/>
    <property type="match status" value="1"/>
</dbReference>
<dbReference type="EMBL" id="ATMH01005928">
    <property type="protein sequence ID" value="EPY27086.1"/>
    <property type="molecule type" value="Genomic_DNA"/>
</dbReference>
<dbReference type="Gene3D" id="3.30.530.20">
    <property type="match status" value="1"/>
</dbReference>
<name>S9VJ21_9TRYP</name>
<dbReference type="Pfam" id="PF08327">
    <property type="entry name" value="AHSA1"/>
    <property type="match status" value="1"/>
</dbReference>
<reference evidence="3 4" key="1">
    <citation type="journal article" date="2013" name="PLoS ONE">
        <title>Predicting the Proteins of Angomonas deanei, Strigomonas culicis and Their Respective Endosymbionts Reveals New Aspects of the Trypanosomatidae Family.</title>
        <authorList>
            <person name="Motta M.C."/>
            <person name="Martins A.C."/>
            <person name="de Souza S.S."/>
            <person name="Catta-Preta C.M."/>
            <person name="Silva R."/>
            <person name="Klein C.C."/>
            <person name="de Almeida L.G."/>
            <person name="de Lima Cunha O."/>
            <person name="Ciapina L.P."/>
            <person name="Brocchi M."/>
            <person name="Colabardini A.C."/>
            <person name="de Araujo Lima B."/>
            <person name="Machado C.R."/>
            <person name="de Almeida Soares C.M."/>
            <person name="Probst C.M."/>
            <person name="de Menezes C.B."/>
            <person name="Thompson C.E."/>
            <person name="Bartholomeu D.C."/>
            <person name="Gradia D.F."/>
            <person name="Pavoni D.P."/>
            <person name="Grisard E.C."/>
            <person name="Fantinatti-Garboggini F."/>
            <person name="Marchini F.K."/>
            <person name="Rodrigues-Luiz G.F."/>
            <person name="Wagner G."/>
            <person name="Goldman G.H."/>
            <person name="Fietto J.L."/>
            <person name="Elias M.C."/>
            <person name="Goldman M.H."/>
            <person name="Sagot M.F."/>
            <person name="Pereira M."/>
            <person name="Stoco P.H."/>
            <person name="de Mendonca-Neto R.P."/>
            <person name="Teixeira S.M."/>
            <person name="Maciel T.E."/>
            <person name="de Oliveira Mendes T.A."/>
            <person name="Urmenyi T.P."/>
            <person name="de Souza W."/>
            <person name="Schenkman S."/>
            <person name="de Vasconcelos A.T."/>
        </authorList>
    </citation>
    <scope>NUCLEOTIDE SEQUENCE [LARGE SCALE GENOMIC DNA]</scope>
</reference>
<dbReference type="Gene3D" id="3.15.10.20">
    <property type="entry name" value="Activator of Hsp90 ATPase Aha1, N-terminal domain"/>
    <property type="match status" value="1"/>
</dbReference>